<dbReference type="PANTHER" id="PTHR31859">
    <property type="entry name" value="TETRATRICOPEPTIDE REPEAT PROTEIN 39 FAMILY MEMBER"/>
    <property type="match status" value="1"/>
</dbReference>
<comment type="subunit">
    <text evidence="1">Interacts with lipid droplet proteins.</text>
</comment>
<evidence type="ECO:0000313" key="7">
    <source>
        <dbReference type="Proteomes" id="UP000243519"/>
    </source>
</evidence>
<keyword evidence="7" id="KW-1185">Reference proteome</keyword>
<evidence type="ECO:0000256" key="2">
    <source>
        <dbReference type="ARBA" id="ARBA00018424"/>
    </source>
</evidence>
<dbReference type="GO" id="GO:0005741">
    <property type="term" value="C:mitochondrial outer membrane"/>
    <property type="evidence" value="ECO:0007669"/>
    <property type="project" value="TreeGrafter"/>
</dbReference>
<evidence type="ECO:0000256" key="3">
    <source>
        <dbReference type="ARBA" id="ARBA00019539"/>
    </source>
</evidence>
<dbReference type="AlphaFoldDB" id="A0A178FEL4"/>
<sequence>MFRVGSWLYSKAAPTNTSTQSLDAVTESQDLEHALKAAAYIMDDDVDSAERDLDKGDSSFHKLGKGIVTFVRATLGLEQNIMRQAASRLMDAETSAYNDQHKAQHNANAVNAYHSTIYAPGTEYLLCQCMAQLMAALVGVLSESFSESIKAFYKLRKAYIALDSIAQMEEKYMKENNLSLGVESRLESANGSPISGKPARTVDSSSQAEPKPEAKAPLPRSMSTTSLEEVTNESFQSSQRRLSRLTLGSENDVSKAAEGPQAKLDMNGDADIFSHPVDHFIHSGTSLCFGMLLLFISMVPPALNRILYIIGFRGDRSRGLRLLWQASQSHTLTGAISALTLLAFYNSFVRAADILPDPVDGNVDDIEGYPMSQLESLLADMRNRFPHSQLWVLEESRMRGANREVEEALRLIRNGKKSPLKQVQALHVFERSIDAMHLHQYELCAESFIECSELNSWSRALYFYIAGAAHVELYRKYLKESPEKAKEHGKRAEELFRKVPSQAGKKKFLARQLPFDVFVTRKVAKWDARANERNIPFIDAVGVSPIEEMNFFWNGHSRMPDEQLNVALQNLAWSESNETWASELLDEHSILALLRASLLRAQRKHGEAKAILKSEILCHDRALFKGSNKDDWTCPSAHYEMAANLWMERHCYRPFGRATAIPASDKDDQPKDEATRAAEDEQRVQECKEWLEKVYKWEAYELDARIGLKVTTAQETITKWEEAHTK</sequence>
<dbReference type="EMBL" id="LHPN01000009">
    <property type="protein sequence ID" value="OAL70366.1"/>
    <property type="molecule type" value="Genomic_DNA"/>
</dbReference>
<accession>A0A178FEL4</accession>
<evidence type="ECO:0000256" key="5">
    <source>
        <dbReference type="SAM" id="MobiDB-lite"/>
    </source>
</evidence>
<feature type="region of interest" description="Disordered" evidence="5">
    <location>
        <begin position="662"/>
        <end position="682"/>
    </location>
</feature>
<dbReference type="InterPro" id="IPR019412">
    <property type="entry name" value="IML2/TPR_39"/>
</dbReference>
<name>A0A178FEL4_TRIVO</name>
<evidence type="ECO:0000256" key="4">
    <source>
        <dbReference type="ARBA" id="ARBA00043897"/>
    </source>
</evidence>
<evidence type="ECO:0000256" key="1">
    <source>
        <dbReference type="ARBA" id="ARBA00011408"/>
    </source>
</evidence>
<organism evidence="6 7">
    <name type="scientific">Trichophyton violaceum</name>
    <dbReference type="NCBI Taxonomy" id="34388"/>
    <lineage>
        <taxon>Eukaryota</taxon>
        <taxon>Fungi</taxon>
        <taxon>Dikarya</taxon>
        <taxon>Ascomycota</taxon>
        <taxon>Pezizomycotina</taxon>
        <taxon>Eurotiomycetes</taxon>
        <taxon>Eurotiomycetidae</taxon>
        <taxon>Onygenales</taxon>
        <taxon>Arthrodermataceae</taxon>
        <taxon>Trichophyton</taxon>
    </lineage>
</organism>
<dbReference type="GO" id="GO:0005829">
    <property type="term" value="C:cytosol"/>
    <property type="evidence" value="ECO:0007669"/>
    <property type="project" value="TreeGrafter"/>
</dbReference>
<protein>
    <recommendedName>
        <fullName evidence="2">Inclusion body clearance protein IML2</fullName>
    </recommendedName>
    <alternativeName>
        <fullName evidence="3">Inclusion body clearance protein iml2</fullName>
    </alternativeName>
</protein>
<dbReference type="Pfam" id="PF10300">
    <property type="entry name" value="Iml2-TPR_39"/>
    <property type="match status" value="1"/>
</dbReference>
<proteinExistence type="predicted"/>
<comment type="caution">
    <text evidence="6">The sequence shown here is derived from an EMBL/GenBank/DDBJ whole genome shotgun (WGS) entry which is preliminary data.</text>
</comment>
<gene>
    <name evidence="6" type="ORF">A7D00_5332</name>
</gene>
<dbReference type="OrthoDB" id="2154985at2759"/>
<dbReference type="GO" id="GO:0005634">
    <property type="term" value="C:nucleus"/>
    <property type="evidence" value="ECO:0007669"/>
    <property type="project" value="TreeGrafter"/>
</dbReference>
<dbReference type="PANTHER" id="PTHR31859:SF1">
    <property type="entry name" value="TETRATRICOPEPTIDE REPEAT PROTEIN 39C"/>
    <property type="match status" value="1"/>
</dbReference>
<comment type="function">
    <text evidence="4">Inclusion body (IB) resident protein that interacts strongly with lipid droplet (LD) proteins. Involved in LD-mediated IB clearing after protein folding stress, probably by enabling access to the IBs of an LD-stored soluble sterol derivative that acts as a chaperone in inclusion clearing.</text>
</comment>
<feature type="region of interest" description="Disordered" evidence="5">
    <location>
        <begin position="187"/>
        <end position="241"/>
    </location>
</feature>
<feature type="compositionally biased region" description="Basic and acidic residues" evidence="5">
    <location>
        <begin position="664"/>
        <end position="682"/>
    </location>
</feature>
<reference evidence="6 7" key="1">
    <citation type="submission" date="2016-05" db="EMBL/GenBank/DDBJ databases">
        <title>Genome sequencing of Trichophyton violaceum CMCC(F)T3l isolated from hair.</title>
        <authorList>
            <person name="Zhan P."/>
            <person name="Tao Y."/>
            <person name="Liu W."/>
        </authorList>
    </citation>
    <scope>NUCLEOTIDE SEQUENCE [LARGE SCALE GENOMIC DNA]</scope>
    <source>
        <strain evidence="7">CMCC(F)T3l</strain>
    </source>
</reference>
<feature type="compositionally biased region" description="Polar residues" evidence="5">
    <location>
        <begin position="221"/>
        <end position="235"/>
    </location>
</feature>
<evidence type="ECO:0000313" key="6">
    <source>
        <dbReference type="EMBL" id="OAL70366.1"/>
    </source>
</evidence>
<dbReference type="Proteomes" id="UP000243519">
    <property type="component" value="Unassembled WGS sequence"/>
</dbReference>